<dbReference type="InterPro" id="IPR014395">
    <property type="entry name" value="Pen/GL7ACA/AHL_acylase"/>
</dbReference>
<dbReference type="AlphaFoldDB" id="A0A517MS77"/>
<dbReference type="EMBL" id="CP036263">
    <property type="protein sequence ID" value="QDS97740.1"/>
    <property type="molecule type" value="Genomic_DNA"/>
</dbReference>
<feature type="region of interest" description="Disordered" evidence="7">
    <location>
        <begin position="306"/>
        <end position="337"/>
    </location>
</feature>
<evidence type="ECO:0000256" key="1">
    <source>
        <dbReference type="ARBA" id="ARBA00006586"/>
    </source>
</evidence>
<keyword evidence="9" id="KW-1185">Reference proteome</keyword>
<dbReference type="SUPFAM" id="SSF56235">
    <property type="entry name" value="N-terminal nucleophile aminohydrolases (Ntn hydrolases)"/>
    <property type="match status" value="1"/>
</dbReference>
<dbReference type="InterPro" id="IPR023343">
    <property type="entry name" value="Penicillin_amidase_dom1"/>
</dbReference>
<name>A0A517MS77_9BACT</name>
<comment type="similarity">
    <text evidence="1">Belongs to the peptidase S45 family.</text>
</comment>
<dbReference type="GO" id="GO:0016811">
    <property type="term" value="F:hydrolase activity, acting on carbon-nitrogen (but not peptide) bonds, in linear amides"/>
    <property type="evidence" value="ECO:0007669"/>
    <property type="project" value="InterPro"/>
</dbReference>
<keyword evidence="4" id="KW-0865">Zymogen</keyword>
<feature type="binding site" evidence="6">
    <location>
        <position position="293"/>
    </location>
    <ligand>
        <name>Ca(2+)</name>
        <dbReference type="ChEBI" id="CHEBI:29108"/>
    </ligand>
</feature>
<reference evidence="8 9" key="1">
    <citation type="submission" date="2019-02" db="EMBL/GenBank/DDBJ databases">
        <title>Deep-cultivation of Planctomycetes and their phenomic and genomic characterization uncovers novel biology.</title>
        <authorList>
            <person name="Wiegand S."/>
            <person name="Jogler M."/>
            <person name="Boedeker C."/>
            <person name="Pinto D."/>
            <person name="Vollmers J."/>
            <person name="Rivas-Marin E."/>
            <person name="Kohn T."/>
            <person name="Peeters S.H."/>
            <person name="Heuer A."/>
            <person name="Rast P."/>
            <person name="Oberbeckmann S."/>
            <person name="Bunk B."/>
            <person name="Jeske O."/>
            <person name="Meyerdierks A."/>
            <person name="Storesund J.E."/>
            <person name="Kallscheuer N."/>
            <person name="Luecker S."/>
            <person name="Lage O.M."/>
            <person name="Pohl T."/>
            <person name="Merkel B.J."/>
            <person name="Hornburger P."/>
            <person name="Mueller R.-W."/>
            <person name="Bruemmer F."/>
            <person name="Labrenz M."/>
            <person name="Spormann A.M."/>
            <person name="Op den Camp H."/>
            <person name="Overmann J."/>
            <person name="Amann R."/>
            <person name="Jetten M.S.M."/>
            <person name="Mascher T."/>
            <person name="Medema M.H."/>
            <person name="Devos D.P."/>
            <person name="Kaster A.-K."/>
            <person name="Ovreas L."/>
            <person name="Rohde M."/>
            <person name="Galperin M.Y."/>
            <person name="Jogler C."/>
        </authorList>
    </citation>
    <scope>NUCLEOTIDE SEQUENCE [LARGE SCALE GENOMIC DNA]</scope>
    <source>
        <strain evidence="8 9">HG15A2</strain>
    </source>
</reference>
<dbReference type="InterPro" id="IPR002692">
    <property type="entry name" value="S45"/>
</dbReference>
<feature type="binding site" evidence="6">
    <location>
        <position position="296"/>
    </location>
    <ligand>
        <name>Ca(2+)</name>
        <dbReference type="ChEBI" id="CHEBI:29108"/>
    </ligand>
</feature>
<dbReference type="Gene3D" id="3.60.20.10">
    <property type="entry name" value="Glutamine Phosphoribosylpyrophosphate, subunit 1, domain 1"/>
    <property type="match status" value="2"/>
</dbReference>
<dbReference type="Gene3D" id="2.30.120.10">
    <property type="match status" value="1"/>
</dbReference>
<keyword evidence="6" id="KW-0106">Calcium</keyword>
<keyword evidence="2" id="KW-0732">Signal</keyword>
<organism evidence="8 9">
    <name type="scientific">Adhaeretor mobilis</name>
    <dbReference type="NCBI Taxonomy" id="1930276"/>
    <lineage>
        <taxon>Bacteria</taxon>
        <taxon>Pseudomonadati</taxon>
        <taxon>Planctomycetota</taxon>
        <taxon>Planctomycetia</taxon>
        <taxon>Pirellulales</taxon>
        <taxon>Lacipirellulaceae</taxon>
        <taxon>Adhaeretor</taxon>
    </lineage>
</organism>
<accession>A0A517MS77</accession>
<evidence type="ECO:0000313" key="9">
    <source>
        <dbReference type="Proteomes" id="UP000319852"/>
    </source>
</evidence>
<evidence type="ECO:0000256" key="5">
    <source>
        <dbReference type="PIRSR" id="PIRSR001227-1"/>
    </source>
</evidence>
<dbReference type="GO" id="GO:0017000">
    <property type="term" value="P:antibiotic biosynthetic process"/>
    <property type="evidence" value="ECO:0007669"/>
    <property type="project" value="InterPro"/>
</dbReference>
<feature type="compositionally biased region" description="Basic and acidic residues" evidence="7">
    <location>
        <begin position="306"/>
        <end position="315"/>
    </location>
</feature>
<dbReference type="InterPro" id="IPR043147">
    <property type="entry name" value="Penicillin_amidase_A-knob"/>
</dbReference>
<dbReference type="Gene3D" id="1.10.439.10">
    <property type="entry name" value="Penicillin Amidohydrolase, domain 1"/>
    <property type="match status" value="1"/>
</dbReference>
<dbReference type="Gene3D" id="1.10.1400.10">
    <property type="match status" value="1"/>
</dbReference>
<dbReference type="EC" id="3.5.1.97" evidence="8"/>
<dbReference type="PANTHER" id="PTHR34218">
    <property type="entry name" value="PEPTIDASE S45 PENICILLIN AMIDASE"/>
    <property type="match status" value="1"/>
</dbReference>
<keyword evidence="3 8" id="KW-0378">Hydrolase</keyword>
<dbReference type="InterPro" id="IPR043146">
    <property type="entry name" value="Penicillin_amidase_N_B-knob"/>
</dbReference>
<dbReference type="OrthoDB" id="9759796at2"/>
<dbReference type="GO" id="GO:0046872">
    <property type="term" value="F:metal ion binding"/>
    <property type="evidence" value="ECO:0007669"/>
    <property type="project" value="UniProtKB-KW"/>
</dbReference>
<evidence type="ECO:0000256" key="3">
    <source>
        <dbReference type="ARBA" id="ARBA00022801"/>
    </source>
</evidence>
<evidence type="ECO:0000256" key="7">
    <source>
        <dbReference type="SAM" id="MobiDB-lite"/>
    </source>
</evidence>
<evidence type="ECO:0000256" key="6">
    <source>
        <dbReference type="PIRSR" id="PIRSR001227-2"/>
    </source>
</evidence>
<dbReference type="PIRSF" id="PIRSF001227">
    <property type="entry name" value="Pen_acylase"/>
    <property type="match status" value="1"/>
</dbReference>
<evidence type="ECO:0000256" key="4">
    <source>
        <dbReference type="ARBA" id="ARBA00023145"/>
    </source>
</evidence>
<feature type="compositionally biased region" description="Basic and acidic residues" evidence="7">
    <location>
        <begin position="323"/>
        <end position="337"/>
    </location>
</feature>
<dbReference type="Pfam" id="PF01804">
    <property type="entry name" value="Penicil_amidase"/>
    <property type="match status" value="1"/>
</dbReference>
<comment type="cofactor">
    <cofactor evidence="6">
        <name>Ca(2+)</name>
        <dbReference type="ChEBI" id="CHEBI:29108"/>
    </cofactor>
    <text evidence="6">Binds 1 Ca(2+) ion per dimer.</text>
</comment>
<gene>
    <name evidence="8" type="primary">quiP</name>
    <name evidence="8" type="ORF">HG15A2_10070</name>
</gene>
<sequence>MEPISTKAAKCEFTAVRDEHGTPHVTAPTWQEAIYALGFLHATDRPTQIFFSRTIASGQAAERIADKPELVETDRFFRRAGLHLGIESDADLLRPDIRQQLDWYCEGVNDALQDASRSLPMLVTGFHPRPWNPSSVLLIGNLLSFAGLAVGEQENERLLVDLVQTGVKPELLRELFGPYLDDVDLEVLKEVNMERRLSDDALEMLVDLPRLAGSNAWAVSPRRSATDHALLASDPHLEINRLPAIWYEVALHWGNEKEGTAQYAMGATLPGCPLMAVGRTEKLAWGVTYLHADTSDFFIEDCRRKDGRGKAKGGEDSLIGSHGESEESHPDKTDPSEIWQYRRTDAAGDDQWHDFRVRDEPIHRKGDETLHYQVFENDQGTLGRDLTGGEPGKYLSASWIGSAEGAGKSIGCWLDVIHSESTREAMEVVKENPHPSLVWVLADKQGHIGRQASGWLPQRAARHTGVVPVPAWNAENHWRGIQPSDHLPSLFDPPEGYVVSANEDLNRAGEWHINTHRLADYRKRRIVEVLHENRAVTVEDMQALQYDILSLQARDLLPVLLPHVPEGNLKESLVNWDLRYTPESTAATRFQHLYRHVLLEIFGHETGIGWRRMFYLATRIGYSSMVLTAIDGLLKRQDSLWWDGRDKHELIRCAAEAASAEEAHPWGEVNSFHFANRYFEKSRVGRMLGFHTDRMPMPGCQATPFQGHLMQTATRESSFAPSYHFVAELGTDEAWTNLPGGASESRFSKWYKNDIERWAAGEYRRLKAIASE</sequence>
<dbReference type="RefSeq" id="WP_145058352.1">
    <property type="nucleotide sequence ID" value="NZ_CP036263.1"/>
</dbReference>
<feature type="binding site" evidence="6">
    <location>
        <position position="154"/>
    </location>
    <ligand>
        <name>Ca(2+)</name>
        <dbReference type="ChEBI" id="CHEBI:29108"/>
    </ligand>
</feature>
<evidence type="ECO:0000313" key="8">
    <source>
        <dbReference type="EMBL" id="QDS97740.1"/>
    </source>
</evidence>
<dbReference type="Proteomes" id="UP000319852">
    <property type="component" value="Chromosome"/>
</dbReference>
<dbReference type="KEGG" id="amob:HG15A2_10070"/>
<keyword evidence="6" id="KW-0479">Metal-binding</keyword>
<feature type="active site" description="Nucleophile" evidence="5">
    <location>
        <position position="214"/>
    </location>
</feature>
<proteinExistence type="inferred from homology"/>
<dbReference type="PANTHER" id="PTHR34218:SF3">
    <property type="entry name" value="ACYL-HOMOSERINE LACTONE ACYLASE PVDQ"/>
    <property type="match status" value="1"/>
</dbReference>
<protein>
    <submittedName>
        <fullName evidence="8">Acyl-homoserine lactone acylase QuiP</fullName>
        <ecNumber evidence="8">3.5.1.97</ecNumber>
    </submittedName>
</protein>
<evidence type="ECO:0000256" key="2">
    <source>
        <dbReference type="ARBA" id="ARBA00022729"/>
    </source>
</evidence>
<dbReference type="InterPro" id="IPR029055">
    <property type="entry name" value="Ntn_hydrolases_N"/>
</dbReference>